<gene>
    <name evidence="2" type="ORF">Lboz_0505</name>
</gene>
<dbReference type="OrthoDB" id="5648632at2"/>
<dbReference type="STRING" id="447.Lboz_0505"/>
<name>A0A0W0RZ54_LEGBO</name>
<accession>A0A0W0RZ54</accession>
<dbReference type="Pfam" id="PF00092">
    <property type="entry name" value="VWA"/>
    <property type="match status" value="1"/>
</dbReference>
<dbReference type="RefSeq" id="WP_058458204.1">
    <property type="nucleotide sequence ID" value="NZ_CAAAIY010000013.1"/>
</dbReference>
<evidence type="ECO:0000259" key="1">
    <source>
        <dbReference type="PROSITE" id="PS50234"/>
    </source>
</evidence>
<protein>
    <submittedName>
        <fullName evidence="2">von Willebrand factor type A domain protein</fullName>
    </submittedName>
</protein>
<sequence>MGHLVNNVLRTKNMVALLQAMGVNLNNAQVSCKDERVIFTSETLKDAETLVTNLQELLQKDGIKPSVRRMSIAELLANEIAQAACSDGAMTETHKKSCLAVLNVLEMMGLEYALDKEQEYVNIQLPSAAYAPLFNSLNYKYMSIEGEKIKFNIKEFLKTHKQELILIDGKSPLLFADTDSFEKKKVFYAEKRINENTVEVTPYFFVPNAITPPAYHFVLDTSSSMGGARLDALKKSVIEFAEALFEFQPDAVIHITEFNTATKKVGIGNYRKSDRSQLATDITTLKAVGATRLFGTVSDKLTALAQSTQHNNVLLFTDGENTEGHLDNEIAVLKKTVTTVKSGSSLIPVRNKFFILSYGTTQPEVLHHVAEVFGSLVLDTDTIDFTEALSKKGKLQEWAAARELFTCRLEVTNSSDLDAKSEEYVHSCDMSGQFVALKPNQYKDNETLHLTITDGNGTILLDDKKVFAKKQMASLLPGSAKAASHLGVFALQGTPSQQSQTFIPSSNFM</sequence>
<organism evidence="2 3">
    <name type="scientific">Legionella bozemanae</name>
    <name type="common">Fluoribacter bozemanae</name>
    <dbReference type="NCBI Taxonomy" id="447"/>
    <lineage>
        <taxon>Bacteria</taxon>
        <taxon>Pseudomonadati</taxon>
        <taxon>Pseudomonadota</taxon>
        <taxon>Gammaproteobacteria</taxon>
        <taxon>Legionellales</taxon>
        <taxon>Legionellaceae</taxon>
        <taxon>Legionella</taxon>
    </lineage>
</organism>
<proteinExistence type="predicted"/>
<dbReference type="InterPro" id="IPR002035">
    <property type="entry name" value="VWF_A"/>
</dbReference>
<dbReference type="EMBL" id="LNXU01000004">
    <property type="protein sequence ID" value="KTC76435.1"/>
    <property type="molecule type" value="Genomic_DNA"/>
</dbReference>
<dbReference type="SUPFAM" id="SSF53300">
    <property type="entry name" value="vWA-like"/>
    <property type="match status" value="1"/>
</dbReference>
<dbReference type="Gene3D" id="3.40.50.410">
    <property type="entry name" value="von Willebrand factor, type A domain"/>
    <property type="match status" value="1"/>
</dbReference>
<dbReference type="AlphaFoldDB" id="A0A0W0RZ54"/>
<dbReference type="InterPro" id="IPR036465">
    <property type="entry name" value="vWFA_dom_sf"/>
</dbReference>
<comment type="caution">
    <text evidence="2">The sequence shown here is derived from an EMBL/GenBank/DDBJ whole genome shotgun (WGS) entry which is preliminary data.</text>
</comment>
<evidence type="ECO:0000313" key="2">
    <source>
        <dbReference type="EMBL" id="KTC76435.1"/>
    </source>
</evidence>
<dbReference type="PATRIC" id="fig|447.4.peg.541"/>
<feature type="domain" description="VWFA" evidence="1">
    <location>
        <begin position="214"/>
        <end position="404"/>
    </location>
</feature>
<reference evidence="2 3" key="1">
    <citation type="submission" date="2015-11" db="EMBL/GenBank/DDBJ databases">
        <title>Genomic analysis of 38 Legionella species identifies large and diverse effector repertoires.</title>
        <authorList>
            <person name="Burstein D."/>
            <person name="Amaro F."/>
            <person name="Zusman T."/>
            <person name="Lifshitz Z."/>
            <person name="Cohen O."/>
            <person name="Gilbert J.A."/>
            <person name="Pupko T."/>
            <person name="Shuman H.A."/>
            <person name="Segal G."/>
        </authorList>
    </citation>
    <scope>NUCLEOTIDE SEQUENCE [LARGE SCALE GENOMIC DNA]</scope>
    <source>
        <strain evidence="2 3">WIGA</strain>
    </source>
</reference>
<dbReference type="PROSITE" id="PS50234">
    <property type="entry name" value="VWFA"/>
    <property type="match status" value="1"/>
</dbReference>
<dbReference type="CDD" id="cd00198">
    <property type="entry name" value="vWFA"/>
    <property type="match status" value="1"/>
</dbReference>
<evidence type="ECO:0000313" key="3">
    <source>
        <dbReference type="Proteomes" id="UP000054695"/>
    </source>
</evidence>
<dbReference type="Proteomes" id="UP000054695">
    <property type="component" value="Unassembled WGS sequence"/>
</dbReference>
<keyword evidence="3" id="KW-1185">Reference proteome</keyword>